<protein>
    <submittedName>
        <fullName evidence="1">Uncharacterized protein</fullName>
    </submittedName>
</protein>
<evidence type="ECO:0000313" key="1">
    <source>
        <dbReference type="EMBL" id="CCC92119.1"/>
    </source>
</evidence>
<name>G0URV7_TRYCI</name>
<gene>
    <name evidence="1" type="ORF">TCIL3000_8_3380</name>
</gene>
<organism evidence="1">
    <name type="scientific">Trypanosoma congolense (strain IL3000)</name>
    <dbReference type="NCBI Taxonomy" id="1068625"/>
    <lineage>
        <taxon>Eukaryota</taxon>
        <taxon>Discoba</taxon>
        <taxon>Euglenozoa</taxon>
        <taxon>Kinetoplastea</taxon>
        <taxon>Metakinetoplastina</taxon>
        <taxon>Trypanosomatida</taxon>
        <taxon>Trypanosomatidae</taxon>
        <taxon>Trypanosoma</taxon>
        <taxon>Nannomonas</taxon>
    </lineage>
</organism>
<sequence length="99" mass="11382">MFCALCTLATVHDRLRFLPNFLVRYFFHIRRTGGPHRYPVQATLFAPLLFLSLPPCQYFIALRRSVLARIILTSPKLPSANVERQGVLELPPNLKGKYL</sequence>
<dbReference type="EMBL" id="HE575321">
    <property type="protein sequence ID" value="CCC92119.1"/>
    <property type="molecule type" value="Genomic_DNA"/>
</dbReference>
<accession>G0URV7</accession>
<proteinExistence type="predicted"/>
<dbReference type="AlphaFoldDB" id="G0URV7"/>
<reference evidence="1" key="1">
    <citation type="journal article" date="2012" name="Proc. Natl. Acad. Sci. U.S.A.">
        <title>Antigenic diversity is generated by distinct evolutionary mechanisms in African trypanosome species.</title>
        <authorList>
            <person name="Jackson A.P."/>
            <person name="Berry A."/>
            <person name="Aslett M."/>
            <person name="Allison H.C."/>
            <person name="Burton P."/>
            <person name="Vavrova-Anderson J."/>
            <person name="Brown R."/>
            <person name="Browne H."/>
            <person name="Corton N."/>
            <person name="Hauser H."/>
            <person name="Gamble J."/>
            <person name="Gilderthorp R."/>
            <person name="Marcello L."/>
            <person name="McQuillan J."/>
            <person name="Otto T.D."/>
            <person name="Quail M.A."/>
            <person name="Sanders M.J."/>
            <person name="van Tonder A."/>
            <person name="Ginger M.L."/>
            <person name="Field M.C."/>
            <person name="Barry J.D."/>
            <person name="Hertz-Fowler C."/>
            <person name="Berriman M."/>
        </authorList>
    </citation>
    <scope>NUCLEOTIDE SEQUENCE</scope>
    <source>
        <strain evidence="1">IL3000</strain>
    </source>
</reference>